<keyword evidence="3" id="KW-1185">Reference proteome</keyword>
<feature type="compositionally biased region" description="Low complexity" evidence="1">
    <location>
        <begin position="17"/>
        <end position="28"/>
    </location>
</feature>
<feature type="region of interest" description="Disordered" evidence="1">
    <location>
        <begin position="1"/>
        <end position="31"/>
    </location>
</feature>
<dbReference type="PATRIC" id="fig|243160.12.peg.1220"/>
<dbReference type="Pfam" id="PF09351">
    <property type="entry name" value="DUF1993"/>
    <property type="match status" value="1"/>
</dbReference>
<dbReference type="InterPro" id="IPR034660">
    <property type="entry name" value="DinB/YfiT-like"/>
</dbReference>
<dbReference type="InterPro" id="IPR018531">
    <property type="entry name" value="DUF1993"/>
</dbReference>
<sequence>MRRAERGRPRPPVAALTRRSPSPARTAPPRVPSHLVAVQRRSPAHAVRRRSLVSFTHDTFRRSLMSPTALLVPTFTHMLQSLSAWLDKAAAHQRALGAEPDDVLTKRLAADMFALAAQIRFTAFQAQEPVYRLRGDALPESLLEVRRAGWQADAAPGSLRDAQACLADARALLAGLAPHALDEGAERPIALELPNGAVFDMTGEQYLRDWALPQFYFHAIAAYAILRHHGVALGKPDYVSHMFAYLRPGTMPQDR</sequence>
<dbReference type="Gene3D" id="1.20.120.450">
    <property type="entry name" value="dinb family like domain"/>
    <property type="match status" value="1"/>
</dbReference>
<evidence type="ECO:0008006" key="4">
    <source>
        <dbReference type="Google" id="ProtNLM"/>
    </source>
</evidence>
<dbReference type="eggNOG" id="COG3812">
    <property type="taxonomic scope" value="Bacteria"/>
</dbReference>
<evidence type="ECO:0000313" key="3">
    <source>
        <dbReference type="Proteomes" id="UP000006693"/>
    </source>
</evidence>
<evidence type="ECO:0000313" key="2">
    <source>
        <dbReference type="EMBL" id="AAU47422.1"/>
    </source>
</evidence>
<dbReference type="PANTHER" id="PTHR36922">
    <property type="entry name" value="BLL2446 PROTEIN"/>
    <property type="match status" value="1"/>
</dbReference>
<dbReference type="HOGENOM" id="CLU_090929_0_0_4"/>
<proteinExistence type="predicted"/>
<dbReference type="EMBL" id="CP000010">
    <property type="protein sequence ID" value="AAU47422.1"/>
    <property type="molecule type" value="Genomic_DNA"/>
</dbReference>
<accession>A0A0H2WEW2</accession>
<name>A0A0H2WEW2_BURMA</name>
<dbReference type="PANTHER" id="PTHR36922:SF1">
    <property type="entry name" value="DUF1993 DOMAIN-CONTAINING PROTEIN"/>
    <property type="match status" value="1"/>
</dbReference>
<gene>
    <name evidence="2" type="ordered locus">BMA1184</name>
</gene>
<evidence type="ECO:0000256" key="1">
    <source>
        <dbReference type="SAM" id="MobiDB-lite"/>
    </source>
</evidence>
<dbReference type="KEGG" id="bma:BMA1184"/>
<dbReference type="SUPFAM" id="SSF109854">
    <property type="entry name" value="DinB/YfiT-like putative metalloenzymes"/>
    <property type="match status" value="1"/>
</dbReference>
<organism evidence="2 3">
    <name type="scientific">Burkholderia mallei (strain ATCC 23344)</name>
    <dbReference type="NCBI Taxonomy" id="243160"/>
    <lineage>
        <taxon>Bacteria</taxon>
        <taxon>Pseudomonadati</taxon>
        <taxon>Pseudomonadota</taxon>
        <taxon>Betaproteobacteria</taxon>
        <taxon>Burkholderiales</taxon>
        <taxon>Burkholderiaceae</taxon>
        <taxon>Burkholderia</taxon>
        <taxon>pseudomallei group</taxon>
    </lineage>
</organism>
<protein>
    <recommendedName>
        <fullName evidence="4">DUF1993 domain-containing protein</fullName>
    </recommendedName>
</protein>
<dbReference type="AlphaFoldDB" id="A0A0H2WEW2"/>
<dbReference type="Proteomes" id="UP000006693">
    <property type="component" value="Chromosome 1"/>
</dbReference>
<reference evidence="2 3" key="1">
    <citation type="journal article" date="2004" name="Proc. Natl. Acad. Sci. U.S.A.">
        <title>Structural flexibility in the Burkholderia mallei genome.</title>
        <authorList>
            <person name="Nierman W.C."/>
            <person name="DeShazer D."/>
            <person name="Kim H.S."/>
            <person name="Tettelin H."/>
            <person name="Nelson K.E."/>
            <person name="Feldblyum T."/>
            <person name="Ulrich R.L."/>
            <person name="Ronning C.M."/>
            <person name="Brinkac L.M."/>
            <person name="Daugherty S.C."/>
            <person name="Davidsen T.D."/>
            <person name="Deboy R.T."/>
            <person name="Dimitrov G."/>
            <person name="Dodson R.J."/>
            <person name="Durkin A.S."/>
            <person name="Gwinn M.L."/>
            <person name="Haft D.H."/>
            <person name="Khouri H."/>
            <person name="Kolonay J.F."/>
            <person name="Madupu R."/>
            <person name="Mohammoud Y."/>
            <person name="Nelson W.C."/>
            <person name="Radune D."/>
            <person name="Romero C.M."/>
            <person name="Sarria S."/>
            <person name="Selengut J."/>
            <person name="Shamblin C."/>
            <person name="Sullivan S.A."/>
            <person name="White O."/>
            <person name="Yu Y."/>
            <person name="Zafar N."/>
            <person name="Zhou L."/>
            <person name="Fraser C.M."/>
        </authorList>
    </citation>
    <scope>NUCLEOTIDE SEQUENCE [LARGE SCALE GENOMIC DNA]</scope>
    <source>
        <strain evidence="2 3">ATCC 23344</strain>
    </source>
</reference>